<sequence length="163" mass="18112">MKRVLITGMSGTGKSATIRELAARGCTAYDLDTPEWSHWVDAAPADTLTPGDGKDWVWQVDKVRMLLSEPRESMLFISGCAENMEELFPLIDTVVLLSVPIDKIMQRVTTRTSGGYGRVEEERRKIAELTELIEPLLRQSADYEIDSSGPVEATVDRILLLAS</sequence>
<accession>A0ABS9QIX8</accession>
<organism evidence="1 2">
    <name type="scientific">Mesorhizobium retamae</name>
    <dbReference type="NCBI Taxonomy" id="2912854"/>
    <lineage>
        <taxon>Bacteria</taxon>
        <taxon>Pseudomonadati</taxon>
        <taxon>Pseudomonadota</taxon>
        <taxon>Alphaproteobacteria</taxon>
        <taxon>Hyphomicrobiales</taxon>
        <taxon>Phyllobacteriaceae</taxon>
        <taxon>Mesorhizobium</taxon>
    </lineage>
</organism>
<dbReference type="Gene3D" id="3.40.50.300">
    <property type="entry name" value="P-loop containing nucleotide triphosphate hydrolases"/>
    <property type="match status" value="1"/>
</dbReference>
<keyword evidence="2" id="KW-1185">Reference proteome</keyword>
<protein>
    <submittedName>
        <fullName evidence="1">Shikimate kinase</fullName>
    </submittedName>
</protein>
<dbReference type="SUPFAM" id="SSF52540">
    <property type="entry name" value="P-loop containing nucleoside triphosphate hydrolases"/>
    <property type="match status" value="1"/>
</dbReference>
<dbReference type="Proteomes" id="UP001201701">
    <property type="component" value="Unassembled WGS sequence"/>
</dbReference>
<gene>
    <name evidence="1" type="ORF">L4923_16900</name>
</gene>
<evidence type="ECO:0000313" key="1">
    <source>
        <dbReference type="EMBL" id="MCG7506706.1"/>
    </source>
</evidence>
<dbReference type="EMBL" id="JAKREW010000016">
    <property type="protein sequence ID" value="MCG7506706.1"/>
    <property type="molecule type" value="Genomic_DNA"/>
</dbReference>
<name>A0ABS9QIX8_9HYPH</name>
<keyword evidence="1" id="KW-0808">Transferase</keyword>
<proteinExistence type="predicted"/>
<keyword evidence="1" id="KW-0418">Kinase</keyword>
<dbReference type="GO" id="GO:0016301">
    <property type="term" value="F:kinase activity"/>
    <property type="evidence" value="ECO:0007669"/>
    <property type="project" value="UniProtKB-KW"/>
</dbReference>
<comment type="caution">
    <text evidence="1">The sequence shown here is derived from an EMBL/GenBank/DDBJ whole genome shotgun (WGS) entry which is preliminary data.</text>
</comment>
<reference evidence="1 2" key="1">
    <citation type="submission" date="2022-02" db="EMBL/GenBank/DDBJ databases">
        <title>Draft genome sequence of Mezorhizobium retamae strain IRAMC:0171 isolated from Retama raetam nodules.</title>
        <authorList>
            <person name="Bengaied R."/>
            <person name="Sbissi I."/>
            <person name="Huber K."/>
            <person name="Ghodbane F."/>
            <person name="Nouioui I."/>
            <person name="Tarhouni M."/>
            <person name="Gtari M."/>
        </authorList>
    </citation>
    <scope>NUCLEOTIDE SEQUENCE [LARGE SCALE GENOMIC DNA]</scope>
    <source>
        <strain evidence="1 2">IRAMC:0171</strain>
    </source>
</reference>
<evidence type="ECO:0000313" key="2">
    <source>
        <dbReference type="Proteomes" id="UP001201701"/>
    </source>
</evidence>
<dbReference type="InterPro" id="IPR027417">
    <property type="entry name" value="P-loop_NTPase"/>
</dbReference>